<dbReference type="EMBL" id="KK365136">
    <property type="protein sequence ID" value="KCZ81827.1"/>
    <property type="molecule type" value="Genomic_DNA"/>
</dbReference>
<keyword evidence="2" id="KW-1185">Reference proteome</keyword>
<reference evidence="1 2" key="2">
    <citation type="submission" date="2014-03" db="EMBL/GenBank/DDBJ databases">
        <title>The Genome Sequence of Anncaliia algerae insect isolate PRA339.</title>
        <authorList>
            <consortium name="The Broad Institute Genome Sequencing Platform"/>
            <consortium name="The Broad Institute Genome Sequencing Center for Infectious Disease"/>
            <person name="Cuomo C."/>
            <person name="Becnel J."/>
            <person name="Sanscrainte N."/>
            <person name="Walker B."/>
            <person name="Young S.K."/>
            <person name="Zeng Q."/>
            <person name="Gargeya S."/>
            <person name="Fitzgerald M."/>
            <person name="Haas B."/>
            <person name="Abouelleil A."/>
            <person name="Alvarado L."/>
            <person name="Arachchi H.M."/>
            <person name="Berlin A.M."/>
            <person name="Chapman S.B."/>
            <person name="Dewar J."/>
            <person name="Goldberg J."/>
            <person name="Griggs A."/>
            <person name="Gujja S."/>
            <person name="Hansen M."/>
            <person name="Howarth C."/>
            <person name="Imamovic A."/>
            <person name="Larimer J."/>
            <person name="McCowan C."/>
            <person name="Murphy C."/>
            <person name="Neiman D."/>
            <person name="Pearson M."/>
            <person name="Priest M."/>
            <person name="Roberts A."/>
            <person name="Saif S."/>
            <person name="Shea T."/>
            <person name="Sisk P."/>
            <person name="Sykes S."/>
            <person name="Wortman J."/>
            <person name="Nusbaum C."/>
            <person name="Birren B."/>
        </authorList>
    </citation>
    <scope>NUCLEOTIDE SEQUENCE [LARGE SCALE GENOMIC DNA]</scope>
    <source>
        <strain evidence="1 2">PRA339</strain>
    </source>
</reference>
<dbReference type="AlphaFoldDB" id="A0A059F3Z5"/>
<evidence type="ECO:0000313" key="2">
    <source>
        <dbReference type="Proteomes" id="UP000030655"/>
    </source>
</evidence>
<proteinExistence type="predicted"/>
<sequence length="105" mass="12313">MQTSDDFEDMLTRKSNEVLIIYMMNNNNLLKKENICQSCGQYMKLVKHNLTKDNFCWRCTNSKGSVYKRRASIREGRFFEDLNVNSYMILKSLLDGARGLPSFQL</sequence>
<name>A0A059F3Z5_9MICR</name>
<dbReference type="VEuPathDB" id="MicrosporidiaDB:H312_00726"/>
<accession>A0A059F3Z5</accession>
<gene>
    <name evidence="1" type="ORF">H312_00726</name>
</gene>
<protein>
    <submittedName>
        <fullName evidence="1">Uncharacterized protein</fullName>
    </submittedName>
</protein>
<dbReference type="HOGENOM" id="CLU_044348_9_3_1"/>
<dbReference type="OrthoDB" id="10052789at2759"/>
<reference evidence="2" key="1">
    <citation type="submission" date="2013-02" db="EMBL/GenBank/DDBJ databases">
        <authorList>
            <consortium name="The Broad Institute Genome Sequencing Platform"/>
            <person name="Cuomo C."/>
            <person name="Becnel J."/>
            <person name="Sanscrainte N."/>
            <person name="Walker B."/>
            <person name="Young S.K."/>
            <person name="Zeng Q."/>
            <person name="Gargeya S."/>
            <person name="Fitzgerald M."/>
            <person name="Haas B."/>
            <person name="Abouelleil A."/>
            <person name="Alvarado L."/>
            <person name="Arachchi H.M."/>
            <person name="Berlin A.M."/>
            <person name="Chapman S.B."/>
            <person name="Dewar J."/>
            <person name="Goldberg J."/>
            <person name="Griggs A."/>
            <person name="Gujja S."/>
            <person name="Hansen M."/>
            <person name="Howarth C."/>
            <person name="Imamovic A."/>
            <person name="Larimer J."/>
            <person name="McCowan C."/>
            <person name="Murphy C."/>
            <person name="Neiman D."/>
            <person name="Pearson M."/>
            <person name="Priest M."/>
            <person name="Roberts A."/>
            <person name="Saif S."/>
            <person name="Shea T."/>
            <person name="Sisk P."/>
            <person name="Sykes S."/>
            <person name="Wortman J."/>
            <person name="Nusbaum C."/>
            <person name="Birren B."/>
        </authorList>
    </citation>
    <scope>NUCLEOTIDE SEQUENCE [LARGE SCALE GENOMIC DNA]</scope>
    <source>
        <strain evidence="2">PRA339</strain>
    </source>
</reference>
<evidence type="ECO:0000313" key="1">
    <source>
        <dbReference type="EMBL" id="KCZ81827.1"/>
    </source>
</evidence>
<organism evidence="1 2">
    <name type="scientific">Anncaliia algerae PRA339</name>
    <dbReference type="NCBI Taxonomy" id="1288291"/>
    <lineage>
        <taxon>Eukaryota</taxon>
        <taxon>Fungi</taxon>
        <taxon>Fungi incertae sedis</taxon>
        <taxon>Microsporidia</taxon>
        <taxon>Tubulinosematoidea</taxon>
        <taxon>Tubulinosematidae</taxon>
        <taxon>Anncaliia</taxon>
    </lineage>
</organism>
<dbReference type="Proteomes" id="UP000030655">
    <property type="component" value="Unassembled WGS sequence"/>
</dbReference>